<dbReference type="InterPro" id="IPR011335">
    <property type="entry name" value="Restrct_endonuc-II-like"/>
</dbReference>
<keyword evidence="5" id="KW-0234">DNA repair</keyword>
<comment type="caution">
    <text evidence="7">The sequence shown here is derived from an EMBL/GenBank/DDBJ whole genome shotgun (WGS) entry which is preliminary data.</text>
</comment>
<dbReference type="Pfam" id="PF03852">
    <property type="entry name" value="Vsr"/>
    <property type="match status" value="1"/>
</dbReference>
<keyword evidence="1" id="KW-0540">Nuclease</keyword>
<evidence type="ECO:0000256" key="5">
    <source>
        <dbReference type="ARBA" id="ARBA00023204"/>
    </source>
</evidence>
<keyword evidence="8" id="KW-1185">Reference proteome</keyword>
<proteinExistence type="inferred from homology"/>
<dbReference type="EMBL" id="BMWG01000002">
    <property type="protein sequence ID" value="GGZ21857.1"/>
    <property type="molecule type" value="Genomic_DNA"/>
</dbReference>
<evidence type="ECO:0000256" key="3">
    <source>
        <dbReference type="ARBA" id="ARBA00022763"/>
    </source>
</evidence>
<dbReference type="Gene3D" id="3.40.960.10">
    <property type="entry name" value="VSR Endonuclease"/>
    <property type="match status" value="1"/>
</dbReference>
<evidence type="ECO:0000256" key="6">
    <source>
        <dbReference type="ARBA" id="ARBA00029466"/>
    </source>
</evidence>
<comment type="similarity">
    <text evidence="6">Belongs to the Vsr family.</text>
</comment>
<dbReference type="GO" id="GO:0004519">
    <property type="term" value="F:endonuclease activity"/>
    <property type="evidence" value="ECO:0007669"/>
    <property type="project" value="UniProtKB-KW"/>
</dbReference>
<evidence type="ECO:0000313" key="8">
    <source>
        <dbReference type="Proteomes" id="UP000630936"/>
    </source>
</evidence>
<dbReference type="GO" id="GO:0006298">
    <property type="term" value="P:mismatch repair"/>
    <property type="evidence" value="ECO:0007669"/>
    <property type="project" value="InterPro"/>
</dbReference>
<dbReference type="InterPro" id="IPR004603">
    <property type="entry name" value="DNA_mismatch_endonuc_vsr"/>
</dbReference>
<reference evidence="7" key="1">
    <citation type="journal article" date="2014" name="Int. J. Syst. Evol. Microbiol.">
        <title>Complete genome sequence of Corynebacterium casei LMG S-19264T (=DSM 44701T), isolated from a smear-ripened cheese.</title>
        <authorList>
            <consortium name="US DOE Joint Genome Institute (JGI-PGF)"/>
            <person name="Walter F."/>
            <person name="Albersmeier A."/>
            <person name="Kalinowski J."/>
            <person name="Ruckert C."/>
        </authorList>
    </citation>
    <scope>NUCLEOTIDE SEQUENCE</scope>
    <source>
        <strain evidence="7">JCM 4988</strain>
    </source>
</reference>
<evidence type="ECO:0000313" key="7">
    <source>
        <dbReference type="EMBL" id="GGZ21857.1"/>
    </source>
</evidence>
<evidence type="ECO:0000256" key="1">
    <source>
        <dbReference type="ARBA" id="ARBA00022722"/>
    </source>
</evidence>
<keyword evidence="2" id="KW-0255">Endonuclease</keyword>
<name>A0A918PT49_9ACTN</name>
<reference evidence="7" key="2">
    <citation type="submission" date="2020-09" db="EMBL/GenBank/DDBJ databases">
        <authorList>
            <person name="Sun Q."/>
            <person name="Ohkuma M."/>
        </authorList>
    </citation>
    <scope>NUCLEOTIDE SEQUENCE</scope>
    <source>
        <strain evidence="7">JCM 4988</strain>
    </source>
</reference>
<keyword evidence="3" id="KW-0227">DNA damage</keyword>
<dbReference type="SUPFAM" id="SSF52980">
    <property type="entry name" value="Restriction endonuclease-like"/>
    <property type="match status" value="1"/>
</dbReference>
<gene>
    <name evidence="7" type="ORF">GCM10010387_13730</name>
</gene>
<dbReference type="NCBIfam" id="TIGR00632">
    <property type="entry name" value="vsr"/>
    <property type="match status" value="1"/>
</dbReference>
<keyword evidence="4" id="KW-0378">Hydrolase</keyword>
<evidence type="ECO:0000256" key="2">
    <source>
        <dbReference type="ARBA" id="ARBA00022759"/>
    </source>
</evidence>
<evidence type="ECO:0008006" key="9">
    <source>
        <dbReference type="Google" id="ProtNLM"/>
    </source>
</evidence>
<evidence type="ECO:0000256" key="4">
    <source>
        <dbReference type="ARBA" id="ARBA00022801"/>
    </source>
</evidence>
<dbReference type="Proteomes" id="UP000630936">
    <property type="component" value="Unassembled WGS sequence"/>
</dbReference>
<dbReference type="GO" id="GO:0016787">
    <property type="term" value="F:hydrolase activity"/>
    <property type="evidence" value="ECO:0007669"/>
    <property type="project" value="UniProtKB-KW"/>
</dbReference>
<dbReference type="AlphaFoldDB" id="A0A918PT49"/>
<sequence>MRANRSRDTGPELALRRAVHGRGMRYRVATRPIKELRRTADLVFTRAKVAVFLDGCFWHGCPEHHTVAVRNGAYWAAKVERNRARDTDTDQRLTEAGWVVVRVWEHEDPIEAAARVEAAVTEARRAD</sequence>
<accession>A0A918PT49</accession>
<dbReference type="CDD" id="cd00221">
    <property type="entry name" value="Vsr"/>
    <property type="match status" value="1"/>
</dbReference>
<protein>
    <recommendedName>
        <fullName evidence="9">DNA mismatch repair protein Vsr</fullName>
    </recommendedName>
</protein>
<organism evidence="7 8">
    <name type="scientific">Streptomyces inusitatus</name>
    <dbReference type="NCBI Taxonomy" id="68221"/>
    <lineage>
        <taxon>Bacteria</taxon>
        <taxon>Bacillati</taxon>
        <taxon>Actinomycetota</taxon>
        <taxon>Actinomycetes</taxon>
        <taxon>Kitasatosporales</taxon>
        <taxon>Streptomycetaceae</taxon>
        <taxon>Streptomyces</taxon>
    </lineage>
</organism>